<evidence type="ECO:0000313" key="1">
    <source>
        <dbReference type="EMBL" id="KAJ8683355.1"/>
    </source>
</evidence>
<name>A0ACC2PNJ4_9HYME</name>
<organism evidence="1 2">
    <name type="scientific">Eretmocerus hayati</name>
    <dbReference type="NCBI Taxonomy" id="131215"/>
    <lineage>
        <taxon>Eukaryota</taxon>
        <taxon>Metazoa</taxon>
        <taxon>Ecdysozoa</taxon>
        <taxon>Arthropoda</taxon>
        <taxon>Hexapoda</taxon>
        <taxon>Insecta</taxon>
        <taxon>Pterygota</taxon>
        <taxon>Neoptera</taxon>
        <taxon>Endopterygota</taxon>
        <taxon>Hymenoptera</taxon>
        <taxon>Apocrita</taxon>
        <taxon>Proctotrupomorpha</taxon>
        <taxon>Chalcidoidea</taxon>
        <taxon>Aphelinidae</taxon>
        <taxon>Aphelininae</taxon>
        <taxon>Eretmocerus</taxon>
    </lineage>
</organism>
<proteinExistence type="predicted"/>
<gene>
    <name evidence="1" type="ORF">QAD02_019147</name>
</gene>
<comment type="caution">
    <text evidence="1">The sequence shown here is derived from an EMBL/GenBank/DDBJ whole genome shotgun (WGS) entry which is preliminary data.</text>
</comment>
<reference evidence="1" key="1">
    <citation type="submission" date="2023-04" db="EMBL/GenBank/DDBJ databases">
        <title>A chromosome-level genome assembly of the parasitoid wasp Eretmocerus hayati.</title>
        <authorList>
            <person name="Zhong Y."/>
            <person name="Liu S."/>
            <person name="Liu Y."/>
        </authorList>
    </citation>
    <scope>NUCLEOTIDE SEQUENCE</scope>
    <source>
        <strain evidence="1">ZJU_SS_LIU_2023</strain>
    </source>
</reference>
<protein>
    <submittedName>
        <fullName evidence="1">Uncharacterized protein</fullName>
    </submittedName>
</protein>
<evidence type="ECO:0000313" key="2">
    <source>
        <dbReference type="Proteomes" id="UP001239111"/>
    </source>
</evidence>
<dbReference type="Proteomes" id="UP001239111">
    <property type="component" value="Chromosome 1"/>
</dbReference>
<keyword evidence="2" id="KW-1185">Reference proteome</keyword>
<accession>A0ACC2PNJ4</accession>
<sequence>MDDFQNLEQFLKNVNKSYKAKKAAVFRWEDIEKFLRDAESFIYSTMKVVLIFGICGAMRCDEMVKLLTTKVRDMAPPVEMNEQNQNQFQFYVSITDMTASHSISGVSSLIPFSIPRLRPILI</sequence>
<dbReference type="EMBL" id="CM056741">
    <property type="protein sequence ID" value="KAJ8683355.1"/>
    <property type="molecule type" value="Genomic_DNA"/>
</dbReference>